<feature type="transmembrane region" description="Helical" evidence="5">
    <location>
        <begin position="139"/>
        <end position="158"/>
    </location>
</feature>
<keyword evidence="3 5" id="KW-1133">Transmembrane helix</keyword>
<dbReference type="InterPro" id="IPR002657">
    <property type="entry name" value="BilAc:Na_symport/Acr3"/>
</dbReference>
<protein>
    <submittedName>
        <fullName evidence="6">Bile acid:sodium symporter family protein</fullName>
    </submittedName>
</protein>
<gene>
    <name evidence="6" type="ORF">RGQ30_23840</name>
</gene>
<evidence type="ECO:0000256" key="2">
    <source>
        <dbReference type="ARBA" id="ARBA00022692"/>
    </source>
</evidence>
<dbReference type="Proteomes" id="UP001329151">
    <property type="component" value="Chromosome"/>
</dbReference>
<proteinExistence type="predicted"/>
<evidence type="ECO:0000256" key="5">
    <source>
        <dbReference type="SAM" id="Phobius"/>
    </source>
</evidence>
<dbReference type="GO" id="GO:0016020">
    <property type="term" value="C:membrane"/>
    <property type="evidence" value="ECO:0007669"/>
    <property type="project" value="UniProtKB-SubCell"/>
</dbReference>
<dbReference type="EMBL" id="AP028947">
    <property type="protein sequence ID" value="BET26883.1"/>
    <property type="molecule type" value="Genomic_DNA"/>
</dbReference>
<dbReference type="KEGG" id="lto:RGQ30_23840"/>
<keyword evidence="7" id="KW-1185">Reference proteome</keyword>
<dbReference type="Gene3D" id="1.20.1530.20">
    <property type="match status" value="1"/>
</dbReference>
<feature type="transmembrane region" description="Helical" evidence="5">
    <location>
        <begin position="258"/>
        <end position="279"/>
    </location>
</feature>
<organism evidence="6 7">
    <name type="scientific">Limnobacter thiooxidans</name>
    <dbReference type="NCBI Taxonomy" id="131080"/>
    <lineage>
        <taxon>Bacteria</taxon>
        <taxon>Pseudomonadati</taxon>
        <taxon>Pseudomonadota</taxon>
        <taxon>Betaproteobacteria</taxon>
        <taxon>Burkholderiales</taxon>
        <taxon>Burkholderiaceae</taxon>
        <taxon>Limnobacter</taxon>
    </lineage>
</organism>
<keyword evidence="2 5" id="KW-0812">Transmembrane</keyword>
<dbReference type="InterPro" id="IPR004710">
    <property type="entry name" value="Bilac:Na_transpt"/>
</dbReference>
<evidence type="ECO:0000313" key="6">
    <source>
        <dbReference type="EMBL" id="BET26883.1"/>
    </source>
</evidence>
<dbReference type="Pfam" id="PF01758">
    <property type="entry name" value="SBF"/>
    <property type="match status" value="1"/>
</dbReference>
<name>A0AA86J0L2_9BURK</name>
<sequence length="289" mass="30550">MLGNTYITIGLPVSLFIIMIGMGLSLTVDDFRRIREQPKGVVVGTVLQLVGVPLLGFAIGGLFGGGVMAAGLVLSAVMPGGTTSNVLTYLAKANLALSITLTVLASLLTVLTIPFYMAYALPMFVGEGAQLELPFLKTLITMMVIVIIPVCIGMFIRAKKPELSQKFEPAINKFAVLVLVAIIALIAISESDNMPGWFAQAWIPVVALNFASVALGLLGGKISGLNARDSLTVSIEMCVKNSTLGLTIALSLLQNAEIAVPVVVYGLLMYVTVAALCWYGRRLDANSKS</sequence>
<feature type="transmembrane region" description="Helical" evidence="5">
    <location>
        <begin position="231"/>
        <end position="252"/>
    </location>
</feature>
<keyword evidence="4 5" id="KW-0472">Membrane</keyword>
<evidence type="ECO:0000313" key="7">
    <source>
        <dbReference type="Proteomes" id="UP001329151"/>
    </source>
</evidence>
<dbReference type="PANTHER" id="PTHR10361">
    <property type="entry name" value="SODIUM-BILE ACID COTRANSPORTER"/>
    <property type="match status" value="1"/>
</dbReference>
<feature type="transmembrane region" description="Helical" evidence="5">
    <location>
        <begin position="69"/>
        <end position="90"/>
    </location>
</feature>
<feature type="transmembrane region" description="Helical" evidence="5">
    <location>
        <begin position="6"/>
        <end position="28"/>
    </location>
</feature>
<feature type="transmembrane region" description="Helical" evidence="5">
    <location>
        <begin position="170"/>
        <end position="189"/>
    </location>
</feature>
<dbReference type="InterPro" id="IPR038770">
    <property type="entry name" value="Na+/solute_symporter_sf"/>
</dbReference>
<feature type="transmembrane region" description="Helical" evidence="5">
    <location>
        <begin position="40"/>
        <end position="63"/>
    </location>
</feature>
<dbReference type="PANTHER" id="PTHR10361:SF24">
    <property type="entry name" value="P3 PROTEIN"/>
    <property type="match status" value="1"/>
</dbReference>
<evidence type="ECO:0000256" key="1">
    <source>
        <dbReference type="ARBA" id="ARBA00004141"/>
    </source>
</evidence>
<feature type="transmembrane region" description="Helical" evidence="5">
    <location>
        <begin position="201"/>
        <end position="219"/>
    </location>
</feature>
<dbReference type="AlphaFoldDB" id="A0AA86J0L2"/>
<accession>A0AA86J0L2</accession>
<evidence type="ECO:0000256" key="4">
    <source>
        <dbReference type="ARBA" id="ARBA00023136"/>
    </source>
</evidence>
<dbReference type="RefSeq" id="WP_130557987.1">
    <property type="nucleotide sequence ID" value="NZ_AP028947.1"/>
</dbReference>
<evidence type="ECO:0000256" key="3">
    <source>
        <dbReference type="ARBA" id="ARBA00022989"/>
    </source>
</evidence>
<feature type="transmembrane region" description="Helical" evidence="5">
    <location>
        <begin position="97"/>
        <end position="119"/>
    </location>
</feature>
<comment type="subcellular location">
    <subcellularLocation>
        <location evidence="1">Membrane</location>
        <topology evidence="1">Multi-pass membrane protein</topology>
    </subcellularLocation>
</comment>
<reference evidence="6 7" key="1">
    <citation type="submission" date="2023-10" db="EMBL/GenBank/DDBJ databases">
        <title>Complete Genome Sequence of Limnobacter thiooxidans CS-K2T, Isolated from freshwater lake sediments in Bavaria, Germany.</title>
        <authorList>
            <person name="Naruki M."/>
            <person name="Watanabe A."/>
            <person name="Warashina T."/>
            <person name="Morita T."/>
            <person name="Arakawa K."/>
        </authorList>
    </citation>
    <scope>NUCLEOTIDE SEQUENCE [LARGE SCALE GENOMIC DNA]</scope>
    <source>
        <strain evidence="6 7">CS-K2</strain>
    </source>
</reference>